<evidence type="ECO:0000313" key="3">
    <source>
        <dbReference type="Proteomes" id="UP000002669"/>
    </source>
</evidence>
<dbReference type="PANTHER" id="PTHR42850:SF4">
    <property type="entry name" value="ZINC-DEPENDENT ENDOPOLYPHOSPHATASE"/>
    <property type="match status" value="1"/>
</dbReference>
<dbReference type="PANTHER" id="PTHR42850">
    <property type="entry name" value="METALLOPHOSPHOESTERASE"/>
    <property type="match status" value="1"/>
</dbReference>
<keyword evidence="3" id="KW-1185">Reference proteome</keyword>
<organism evidence="3">
    <name type="scientific">Arthroderma gypseum (strain ATCC MYA-4604 / CBS 118893)</name>
    <name type="common">Microsporum gypseum</name>
    <dbReference type="NCBI Taxonomy" id="535722"/>
    <lineage>
        <taxon>Eukaryota</taxon>
        <taxon>Fungi</taxon>
        <taxon>Dikarya</taxon>
        <taxon>Ascomycota</taxon>
        <taxon>Pezizomycotina</taxon>
        <taxon>Eurotiomycetes</taxon>
        <taxon>Eurotiomycetidae</taxon>
        <taxon>Onygenales</taxon>
        <taxon>Arthrodermataceae</taxon>
        <taxon>Nannizzia</taxon>
    </lineage>
</organism>
<dbReference type="InterPro" id="IPR004843">
    <property type="entry name" value="Calcineurin-like_PHP"/>
</dbReference>
<dbReference type="OrthoDB" id="10267127at2759"/>
<dbReference type="GO" id="GO:0006798">
    <property type="term" value="P:polyphosphate catabolic process"/>
    <property type="evidence" value="ECO:0007669"/>
    <property type="project" value="TreeGrafter"/>
</dbReference>
<dbReference type="GO" id="GO:0016791">
    <property type="term" value="F:phosphatase activity"/>
    <property type="evidence" value="ECO:0007669"/>
    <property type="project" value="TreeGrafter"/>
</dbReference>
<dbReference type="VEuPathDB" id="FungiDB:MGYG_04461"/>
<name>E4UT57_ARTGP</name>
<dbReference type="Proteomes" id="UP000002669">
    <property type="component" value="Unassembled WGS sequence"/>
</dbReference>
<dbReference type="OMA" id="CLYGHQL"/>
<dbReference type="GeneID" id="10029575"/>
<dbReference type="GO" id="GO:0005737">
    <property type="term" value="C:cytoplasm"/>
    <property type="evidence" value="ECO:0007669"/>
    <property type="project" value="TreeGrafter"/>
</dbReference>
<protein>
    <recommendedName>
        <fullName evidence="1">Calcineurin-like phosphoesterase domain-containing protein</fullName>
    </recommendedName>
</protein>
<evidence type="ECO:0000313" key="2">
    <source>
        <dbReference type="EMBL" id="EFR01453.1"/>
    </source>
</evidence>
<accession>E4UT57</accession>
<gene>
    <name evidence="2" type="ORF">MGYG_04461</name>
</gene>
<dbReference type="InterPro" id="IPR029052">
    <property type="entry name" value="Metallo-depent_PP-like"/>
</dbReference>
<dbReference type="GO" id="GO:0000298">
    <property type="term" value="F:endopolyphosphatase activity"/>
    <property type="evidence" value="ECO:0007669"/>
    <property type="project" value="TreeGrafter"/>
</dbReference>
<feature type="domain" description="Calcineurin-like phosphoesterase" evidence="1">
    <location>
        <begin position="26"/>
        <end position="213"/>
    </location>
</feature>
<evidence type="ECO:0000259" key="1">
    <source>
        <dbReference type="Pfam" id="PF00149"/>
    </source>
</evidence>
<dbReference type="STRING" id="535722.E4UT57"/>
<dbReference type="eggNOG" id="KOG0371">
    <property type="taxonomic scope" value="Eukaryota"/>
</dbReference>
<dbReference type="EMBL" id="DS989824">
    <property type="protein sequence ID" value="EFR01453.1"/>
    <property type="molecule type" value="Genomic_DNA"/>
</dbReference>
<dbReference type="CDD" id="cd00144">
    <property type="entry name" value="MPP_PPP_family"/>
    <property type="match status" value="1"/>
</dbReference>
<dbReference type="AlphaFoldDB" id="E4UT57"/>
<dbReference type="SUPFAM" id="SSF56300">
    <property type="entry name" value="Metallo-dependent phosphatases"/>
    <property type="match status" value="1"/>
</dbReference>
<dbReference type="InterPro" id="IPR050126">
    <property type="entry name" value="Ap4A_hydrolase"/>
</dbReference>
<reference evidence="3" key="1">
    <citation type="journal article" date="2012" name="MBio">
        <title>Comparative genome analysis of Trichophyton rubrum and related dermatophytes reveals candidate genes involved in infection.</title>
        <authorList>
            <person name="Martinez D.A."/>
            <person name="Oliver B.G."/>
            <person name="Graeser Y."/>
            <person name="Goldberg J.M."/>
            <person name="Li W."/>
            <person name="Martinez-Rossi N.M."/>
            <person name="Monod M."/>
            <person name="Shelest E."/>
            <person name="Barton R.C."/>
            <person name="Birch E."/>
            <person name="Brakhage A.A."/>
            <person name="Chen Z."/>
            <person name="Gurr S.J."/>
            <person name="Heiman D."/>
            <person name="Heitman J."/>
            <person name="Kosti I."/>
            <person name="Rossi A."/>
            <person name="Saif S."/>
            <person name="Samalova M."/>
            <person name="Saunders C.W."/>
            <person name="Shea T."/>
            <person name="Summerbell R.C."/>
            <person name="Xu J."/>
            <person name="Young S."/>
            <person name="Zeng Q."/>
            <person name="Birren B.W."/>
            <person name="Cuomo C.A."/>
            <person name="White T.C."/>
        </authorList>
    </citation>
    <scope>NUCLEOTIDE SEQUENCE [LARGE SCALE GENOMIC DNA]</scope>
    <source>
        <strain evidence="3">ATCC MYA-4604 / CBS 118893</strain>
    </source>
</reference>
<dbReference type="Pfam" id="PF00149">
    <property type="entry name" value="Metallophos"/>
    <property type="match status" value="1"/>
</dbReference>
<dbReference type="HOGENOM" id="CLU_023125_3_0_1"/>
<sequence length="260" mass="29010">MAHIQTLDARLLPGEKKSWFRRSRRRLVIVGDVHGCKDELDKLLSRVSFNRENDHLIFVGDVITKGPKSVEVVRLAREYNASCVRGNHEDRILLTRREMSVSNDKLETKAHVLARQLSDDDVDWLESCPVILKVGYVRGMGDVVVVHGGLVPGVPLERQDPSSVMTMRTLDVDSHTPSSGKVGIAWSKAFDDYQRRMVKEKGAQPTTVIYGHDAKQLPVIREYTKGLDTSCVRGGRLTALVIGDGGKQSLKHVKCKGYVV</sequence>
<proteinExistence type="predicted"/>
<dbReference type="RefSeq" id="XP_003174283.1">
    <property type="nucleotide sequence ID" value="XM_003174235.1"/>
</dbReference>
<dbReference type="FunCoup" id="E4UT57">
    <property type="interactions" value="27"/>
</dbReference>
<dbReference type="Gene3D" id="3.60.21.10">
    <property type="match status" value="1"/>
</dbReference>
<dbReference type="InParanoid" id="E4UT57"/>